<comment type="caution">
    <text evidence="1">The sequence shown here is derived from an EMBL/GenBank/DDBJ whole genome shotgun (WGS) entry which is preliminary data.</text>
</comment>
<evidence type="ECO:0000313" key="2">
    <source>
        <dbReference type="Proteomes" id="UP001164539"/>
    </source>
</evidence>
<sequence>MELTTLGGNLDSPYRKKASSLSADSIVEEDEELQLQWSAIERLPTFKRLRTSLFDVDNENGGGKVGNESEGTKVTDVTKLGSVERRLFIERLIKHIENDNLRLLQKLRERIDRVNVKLPTVEVRYENLFVEAEYEIVEGKPLPTLWNTLVSSFSVLKKVIPNKSKAAKISILKDVSGIIKPSRLTLLLGPPGCGKTTFLLALAGKLDHSLKLSGEISYNGYRLDEFVPQKTSAYISQYDLHIPEMTVRETIDFSAHCQGVGSRADIMMEVSRKEKEAGIVPDPDVDTYMKATSVEGQKRNLQTDYVLKILGLDICADIMVGSALTRGISGGQKKRLTTGEMIVGPQKAFFMDEISTGLDSSTTFQIVTCLQQLVHITDTTALVSLLQPAPETFNLFDDVILMAEGQIVYHGPCSHALHYFEDCGFKCPERKGVADFLQEVISKKDQGQYWNRPDIPYSYISVDRFSQMFKESYLGKKLDEELSKSFDKSQAHNNAISFNEYTLSKWELFRACMSRELLLMKRNSFTYVFKTTQLVITAFITMTVFLRTQLEIDLEHANYLMGSLYYAIVRLMTNGVAELTLTIIRLPVVYRQRSFYLYPAWAYSVPASILKIPISLCESLLWTAITYYVIGYTPEVERFLCQFLLLFALHLASTSMCRFFASVFQTMVVATTVGSLILVLMFLFGGFILPRSSLPPWLRWGFWISPMTYGEIGLSLNEFLAPRWQKASEGNKTIGRYNLTSHGLNFDGYYYWISLGALLGFSIFFDVGFVLALNYLKRKFSQLQRCLELSYQRKSSLDYKEKEDSKNDAKLDNESSLAEFPHAKAAYKKIGRLVLPFEPLTVVFKDVQYFVDTPPEMRKHGFNEKKLQLLHNITGAFRPGILTALMGVSGAGKTTLMDVLSGRKTGGIIEGEIRIGGYPKVQKTFARISGYCEQTDIHSPQITVEESVIYSAWLRLPPEIDLATKSRFVEEVIETIELDDIKDSLVGVPGQSGLSTEQRKRLTIAVELVSNPSVIFMDEPTSGLDARAAAIVMRTVKNVVCTGRTTVCTIHQPSIDVFEAFDELILMKTGGKIIYSGMLGRHSSKLIEYFEGISGVPKIKANYNPATWMLEVTSASTEAELGSDFADIYKKSPLYQETTELVKELSEPQPGSKELQFPTRFPQSSKEQYLACLWKQRLSYWRSPEYNLARFVFMIVAAVLFGAIMWQKGKKINNEQDLFDILGSMYIAVIFLGINYCATVQPYVATERTVLYRENFSGMYSPWAYSFAQVTIEIPYILVQAIIYSAITYPAIGYYWSAYKVFWYFYATFCTFLYFVYLGMLLVAVCPSLETASILAAACYPILNLFSGFLLPEPKIPKWWIWCYWISPTSWSLNGLLTSQYGDINKEIMIYGELKTVGSFLQDYYGFHHDRLGLVAFVLIAFPLVFASLFAYCIGKLNYQRR</sequence>
<organism evidence="1 2">
    <name type="scientific">Melia azedarach</name>
    <name type="common">Chinaberry tree</name>
    <dbReference type="NCBI Taxonomy" id="155640"/>
    <lineage>
        <taxon>Eukaryota</taxon>
        <taxon>Viridiplantae</taxon>
        <taxon>Streptophyta</taxon>
        <taxon>Embryophyta</taxon>
        <taxon>Tracheophyta</taxon>
        <taxon>Spermatophyta</taxon>
        <taxon>Magnoliopsida</taxon>
        <taxon>eudicotyledons</taxon>
        <taxon>Gunneridae</taxon>
        <taxon>Pentapetalae</taxon>
        <taxon>rosids</taxon>
        <taxon>malvids</taxon>
        <taxon>Sapindales</taxon>
        <taxon>Meliaceae</taxon>
        <taxon>Melia</taxon>
    </lineage>
</organism>
<keyword evidence="2" id="KW-1185">Reference proteome</keyword>
<evidence type="ECO:0000313" key="1">
    <source>
        <dbReference type="EMBL" id="KAJ4721907.1"/>
    </source>
</evidence>
<gene>
    <name evidence="1" type="ORF">OWV82_005501</name>
</gene>
<dbReference type="EMBL" id="CM051396">
    <property type="protein sequence ID" value="KAJ4721907.1"/>
    <property type="molecule type" value="Genomic_DNA"/>
</dbReference>
<accession>A0ACC1YF91</accession>
<reference evidence="1 2" key="1">
    <citation type="journal article" date="2023" name="Science">
        <title>Complex scaffold remodeling in plant triterpene biosynthesis.</title>
        <authorList>
            <person name="De La Pena R."/>
            <person name="Hodgson H."/>
            <person name="Liu J.C."/>
            <person name="Stephenson M.J."/>
            <person name="Martin A.C."/>
            <person name="Owen C."/>
            <person name="Harkess A."/>
            <person name="Leebens-Mack J."/>
            <person name="Jimenez L.E."/>
            <person name="Osbourn A."/>
            <person name="Sattely E.S."/>
        </authorList>
    </citation>
    <scope>NUCLEOTIDE SEQUENCE [LARGE SCALE GENOMIC DNA]</scope>
    <source>
        <strain evidence="2">cv. JPN11</strain>
        <tissue evidence="1">Leaf</tissue>
    </source>
</reference>
<proteinExistence type="predicted"/>
<protein>
    <submittedName>
        <fullName evidence="1">Pleiotropic drug resistance transporter</fullName>
    </submittedName>
</protein>
<name>A0ACC1YF91_MELAZ</name>
<dbReference type="Proteomes" id="UP001164539">
    <property type="component" value="Chromosome 3"/>
</dbReference>